<name>A0ABT9QY81_9ACTN</name>
<dbReference type="SUPFAM" id="SSF52980">
    <property type="entry name" value="Restriction endonuclease-like"/>
    <property type="match status" value="1"/>
</dbReference>
<feature type="domain" description="Restriction endonuclease type IV Mrr" evidence="3">
    <location>
        <begin position="86"/>
        <end position="199"/>
    </location>
</feature>
<dbReference type="PANTHER" id="PTHR30015">
    <property type="entry name" value="MRR RESTRICTION SYSTEM PROTEIN"/>
    <property type="match status" value="1"/>
</dbReference>
<keyword evidence="2" id="KW-0472">Membrane</keyword>
<feature type="transmembrane region" description="Helical" evidence="2">
    <location>
        <begin position="21"/>
        <end position="41"/>
    </location>
</feature>
<dbReference type="EMBL" id="JAUSRB010000001">
    <property type="protein sequence ID" value="MDP9861484.1"/>
    <property type="molecule type" value="Genomic_DNA"/>
</dbReference>
<reference evidence="4 5" key="1">
    <citation type="submission" date="2023-07" db="EMBL/GenBank/DDBJ databases">
        <title>Sequencing the genomes of 1000 actinobacteria strains.</title>
        <authorList>
            <person name="Klenk H.-P."/>
        </authorList>
    </citation>
    <scope>NUCLEOTIDE SEQUENCE [LARGE SCALE GENOMIC DNA]</scope>
    <source>
        <strain evidence="4 5">DSM 44109</strain>
    </source>
</reference>
<evidence type="ECO:0000256" key="2">
    <source>
        <dbReference type="SAM" id="Phobius"/>
    </source>
</evidence>
<dbReference type="InterPro" id="IPR007560">
    <property type="entry name" value="Restrct_endonuc_IV_Mrr"/>
</dbReference>
<dbReference type="PANTHER" id="PTHR30015:SF6">
    <property type="entry name" value="SLL1429 PROTEIN"/>
    <property type="match status" value="1"/>
</dbReference>
<keyword evidence="5" id="KW-1185">Reference proteome</keyword>
<keyword evidence="2" id="KW-0812">Transmembrane</keyword>
<dbReference type="RefSeq" id="WP_306857268.1">
    <property type="nucleotide sequence ID" value="NZ_JAUSRB010000001.1"/>
</dbReference>
<keyword evidence="2" id="KW-1133">Transmembrane helix</keyword>
<evidence type="ECO:0000313" key="4">
    <source>
        <dbReference type="EMBL" id="MDP9861484.1"/>
    </source>
</evidence>
<sequence length="248" mass="26823">MARRRPPARKRTTRRSRKKSGISPLWLIVPLAVIVVAPAALKALESVWTTLLGVAAVLAVLLAAAAFVVRHMGAAYRRDALLRAELDRLDPRRFEELTAELLRRDGFGRVRVVGGAGDGGVDVLGVAPGGRPYAIQCKYYTRAIGPGAVRDFVGALQARPYRGHQGVFVTSHRLSAQAARTAREQDMIVIDRDRLADWLLGAYRLGPGGGSAPAWLVRLRGGRTARERRGRPPAAQDDDLDLGGAVAE</sequence>
<dbReference type="Proteomes" id="UP001230426">
    <property type="component" value="Unassembled WGS sequence"/>
</dbReference>
<evidence type="ECO:0000259" key="3">
    <source>
        <dbReference type="Pfam" id="PF04471"/>
    </source>
</evidence>
<gene>
    <name evidence="4" type="ORF">J2S55_000743</name>
</gene>
<dbReference type="InterPro" id="IPR011856">
    <property type="entry name" value="tRNA_endonuc-like_dom_sf"/>
</dbReference>
<feature type="transmembrane region" description="Helical" evidence="2">
    <location>
        <begin position="47"/>
        <end position="69"/>
    </location>
</feature>
<dbReference type="Pfam" id="PF04471">
    <property type="entry name" value="Mrr_cat"/>
    <property type="match status" value="1"/>
</dbReference>
<protein>
    <submittedName>
        <fullName evidence="4">Restriction system protein</fullName>
    </submittedName>
</protein>
<dbReference type="Gene3D" id="3.40.1350.10">
    <property type="match status" value="1"/>
</dbReference>
<dbReference type="InterPro" id="IPR011335">
    <property type="entry name" value="Restrct_endonuc-II-like"/>
</dbReference>
<accession>A0ABT9QY81</accession>
<evidence type="ECO:0000256" key="1">
    <source>
        <dbReference type="SAM" id="MobiDB-lite"/>
    </source>
</evidence>
<organism evidence="4 5">
    <name type="scientific">Streptosporangium brasiliense</name>
    <dbReference type="NCBI Taxonomy" id="47480"/>
    <lineage>
        <taxon>Bacteria</taxon>
        <taxon>Bacillati</taxon>
        <taxon>Actinomycetota</taxon>
        <taxon>Actinomycetes</taxon>
        <taxon>Streptosporangiales</taxon>
        <taxon>Streptosporangiaceae</taxon>
        <taxon>Streptosporangium</taxon>
    </lineage>
</organism>
<feature type="region of interest" description="Disordered" evidence="1">
    <location>
        <begin position="223"/>
        <end position="248"/>
    </location>
</feature>
<proteinExistence type="predicted"/>
<evidence type="ECO:0000313" key="5">
    <source>
        <dbReference type="Proteomes" id="UP001230426"/>
    </source>
</evidence>
<comment type="caution">
    <text evidence="4">The sequence shown here is derived from an EMBL/GenBank/DDBJ whole genome shotgun (WGS) entry which is preliminary data.</text>
</comment>
<dbReference type="InterPro" id="IPR052906">
    <property type="entry name" value="Type_IV_Methyl-Rstrct_Enzyme"/>
</dbReference>